<dbReference type="Proteomes" id="UP001190700">
    <property type="component" value="Unassembled WGS sequence"/>
</dbReference>
<feature type="domain" description="Plastid division protein CDP1-like 1st alpha solenoid" evidence="2">
    <location>
        <begin position="37"/>
        <end position="170"/>
    </location>
</feature>
<accession>A0AAE0GAA8</accession>
<evidence type="ECO:0000259" key="2">
    <source>
        <dbReference type="Pfam" id="PF25515"/>
    </source>
</evidence>
<protein>
    <submittedName>
        <fullName evidence="3">Arc6-like protein</fullName>
    </submittedName>
</protein>
<organism evidence="3 4">
    <name type="scientific">Cymbomonas tetramitiformis</name>
    <dbReference type="NCBI Taxonomy" id="36881"/>
    <lineage>
        <taxon>Eukaryota</taxon>
        <taxon>Viridiplantae</taxon>
        <taxon>Chlorophyta</taxon>
        <taxon>Pyramimonadophyceae</taxon>
        <taxon>Pyramimonadales</taxon>
        <taxon>Pyramimonadaceae</taxon>
        <taxon>Cymbomonas</taxon>
    </lineage>
</organism>
<reference evidence="3 4" key="1">
    <citation type="journal article" date="2015" name="Genome Biol. Evol.">
        <title>Comparative Genomics of a Bacterivorous Green Alga Reveals Evolutionary Causalities and Consequences of Phago-Mixotrophic Mode of Nutrition.</title>
        <authorList>
            <person name="Burns J.A."/>
            <person name="Paasch A."/>
            <person name="Narechania A."/>
            <person name="Kim E."/>
        </authorList>
    </citation>
    <scope>NUCLEOTIDE SEQUENCE [LARGE SCALE GENOMIC DNA]</scope>
    <source>
        <strain evidence="3 4">PLY_AMNH</strain>
    </source>
</reference>
<comment type="caution">
    <text evidence="3">The sequence shown here is derived from an EMBL/GenBank/DDBJ whole genome shotgun (WGS) entry which is preliminary data.</text>
</comment>
<dbReference type="InterPro" id="IPR058032">
    <property type="entry name" value="CDP1-like_a_solenoid_1"/>
</dbReference>
<dbReference type="GO" id="GO:0010020">
    <property type="term" value="P:chloroplast fission"/>
    <property type="evidence" value="ECO:0007669"/>
    <property type="project" value="TreeGrafter"/>
</dbReference>
<dbReference type="AlphaFoldDB" id="A0AAE0GAA8"/>
<evidence type="ECO:0000313" key="3">
    <source>
        <dbReference type="EMBL" id="KAK3274363.1"/>
    </source>
</evidence>
<gene>
    <name evidence="3" type="ORF">CYMTET_17453</name>
</gene>
<dbReference type="InterPro" id="IPR057137">
    <property type="entry name" value="CDP1-like_a_solenoid_2"/>
</dbReference>
<dbReference type="EMBL" id="LGRX02007766">
    <property type="protein sequence ID" value="KAK3274363.1"/>
    <property type="molecule type" value="Genomic_DNA"/>
</dbReference>
<evidence type="ECO:0000259" key="1">
    <source>
        <dbReference type="Pfam" id="PF23468"/>
    </source>
</evidence>
<dbReference type="Pfam" id="PF23468">
    <property type="entry name" value="ARC6"/>
    <property type="match status" value="1"/>
</dbReference>
<keyword evidence="4" id="KW-1185">Reference proteome</keyword>
<evidence type="ECO:0000313" key="4">
    <source>
        <dbReference type="Proteomes" id="UP001190700"/>
    </source>
</evidence>
<sequence>MASRVLILRTACDLITDPEKKGQYDELLEADNGERIEIPRKELPGALALLQEAGDAEAVVEIAEAALSQAENSECQADIALSLALAHCDLGREAMAATPPRITEGCDSLDCALHVLRHNGSPNPELELIIDRTLAEMAPACVFELLALPDSTSNKQLREQALNGLKDMLWVPIDPRDEAARADRKALLVQASRHLTCHEQVSLYTEAPQFTTDPEELYEVALALVAAGFVSREPALVKVTSLASPSPRQLRCDRGAGPAVEDCLS</sequence>
<dbReference type="Pfam" id="PF25515">
    <property type="entry name" value="Arm_PDR"/>
    <property type="match status" value="1"/>
</dbReference>
<dbReference type="InterPro" id="IPR044685">
    <property type="entry name" value="CPD1-like"/>
</dbReference>
<dbReference type="PANTHER" id="PTHR33925:SF1">
    <property type="entry name" value="PROTEIN ACCUMULATION AND REPLICATION OF CHLOROPLASTS 6, CHLOROPLASTIC"/>
    <property type="match status" value="1"/>
</dbReference>
<proteinExistence type="predicted"/>
<dbReference type="GO" id="GO:0009706">
    <property type="term" value="C:chloroplast inner membrane"/>
    <property type="evidence" value="ECO:0007669"/>
    <property type="project" value="TreeGrafter"/>
</dbReference>
<dbReference type="PANTHER" id="PTHR33925">
    <property type="entry name" value="PLASTID DIVISION PROTEIN CDP1, CHLOROPLASTIC-RELATED"/>
    <property type="match status" value="1"/>
</dbReference>
<name>A0AAE0GAA8_9CHLO</name>
<feature type="domain" description="Plastid division protein CDP1-like 2nd alpha solenoid" evidence="1">
    <location>
        <begin position="194"/>
        <end position="238"/>
    </location>
</feature>